<dbReference type="Pfam" id="PF20629">
    <property type="entry name" value="GD_AH_C"/>
    <property type="match status" value="1"/>
</dbReference>
<reference evidence="4 5" key="1">
    <citation type="submission" date="2014-03" db="EMBL/GenBank/DDBJ databases">
        <title>Genome sequence of Sphingobium yanoikuyae B1.</title>
        <authorList>
            <person name="Gan H.M."/>
            <person name="Gan H.Y."/>
            <person name="Savka M.A."/>
        </authorList>
    </citation>
    <scope>NUCLEOTIDE SEQUENCE [LARGE SCALE GENOMIC DNA]</scope>
    <source>
        <strain evidence="4 5">B1</strain>
    </source>
</reference>
<dbReference type="Pfam" id="PF04295">
    <property type="entry name" value="GD_AH_second"/>
    <property type="match status" value="1"/>
</dbReference>
<feature type="domain" description="SAF" evidence="3">
    <location>
        <begin position="25"/>
        <end position="96"/>
    </location>
</feature>
<comment type="similarity">
    <text evidence="1">Belongs to the UxaA family.</text>
</comment>
<comment type="caution">
    <text evidence="4">The sequence shown here is derived from an EMBL/GenBank/DDBJ whole genome shotgun (WGS) entry which is preliminary data.</text>
</comment>
<dbReference type="PANTHER" id="PTHR30536:SF5">
    <property type="entry name" value="ALTRONATE DEHYDRATASE"/>
    <property type="match status" value="1"/>
</dbReference>
<dbReference type="eggNOG" id="COG2721">
    <property type="taxonomic scope" value="Bacteria"/>
</dbReference>
<dbReference type="Pfam" id="PF08666">
    <property type="entry name" value="SAF"/>
    <property type="match status" value="1"/>
</dbReference>
<name>A0A084EMP8_SPHYA</name>
<dbReference type="InterPro" id="IPR044144">
    <property type="entry name" value="SAF_UxaA/GarD"/>
</dbReference>
<dbReference type="InterPro" id="IPR052172">
    <property type="entry name" value="UxaA_altronate/galactarate_dh"/>
</dbReference>
<dbReference type="AlphaFoldDB" id="A0A084EMP8"/>
<evidence type="ECO:0000313" key="5">
    <source>
        <dbReference type="Proteomes" id="UP000028534"/>
    </source>
</evidence>
<keyword evidence="2" id="KW-0456">Lyase</keyword>
<dbReference type="PATRIC" id="fig|13690.10.peg.2208"/>
<sequence length="511" mass="53499">MAYSKPMSILAETAPLLALQVAPEDDVAVALHPLEAGQTVRVGKADVQLRDPVPAGHKFALHEIPAGAPVRRYRAPIGLATRVILAGEHVHSHNLHTALSGELAYRFTGAQPQPQPLSPTDRPVPHFRGYVRADGSVGTRNEIWILPTVGCVGRLGERLAMKGAALAEGRIDGVHAFNHPFGCSQLGADLDGTAAILASLALNPNAGGVLLLGLGCESNQLDALLSRIPPDRRARLRTVRAQSESDEFEAGMTALAELIDLASADQRQDVPLSALRLGVKCGGSDAMSGLTANPLIGRMADAVAQAQGSAILTEIPEIFGAETLLMQRAENEAVFDRLTQVVNRFKRYFLDHGEPVSENPSPGNIAGGITTLEEKSLGAVQKGGIATVTDVIDYGDRISRTGLTILEGPGNDAVSTTALAAAGATLTLFSTGRGTPLGSPVPTIKIASNSALADRKPGWIDFDAGRVLQEGMDAAADALLAHIVAIASGAPARNEVNDERAIGIWKRGVTL</sequence>
<dbReference type="RefSeq" id="WP_080727223.1">
    <property type="nucleotide sequence ID" value="NZ_JGVR01000010.1"/>
</dbReference>
<dbReference type="STRING" id="13690.AX777_15105"/>
<dbReference type="GO" id="GO:0019698">
    <property type="term" value="P:D-galacturonate catabolic process"/>
    <property type="evidence" value="ECO:0007669"/>
    <property type="project" value="TreeGrafter"/>
</dbReference>
<dbReference type="InterPro" id="IPR007392">
    <property type="entry name" value="GD_AH_second"/>
</dbReference>
<organism evidence="4 5">
    <name type="scientific">Sphingobium yanoikuyae</name>
    <name type="common">Sphingomonas yanoikuyae</name>
    <dbReference type="NCBI Taxonomy" id="13690"/>
    <lineage>
        <taxon>Bacteria</taxon>
        <taxon>Pseudomonadati</taxon>
        <taxon>Pseudomonadota</taxon>
        <taxon>Alphaproteobacteria</taxon>
        <taxon>Sphingomonadales</taxon>
        <taxon>Sphingomonadaceae</taxon>
        <taxon>Sphingobium</taxon>
    </lineage>
</organism>
<evidence type="ECO:0000256" key="1">
    <source>
        <dbReference type="ARBA" id="ARBA00010986"/>
    </source>
</evidence>
<dbReference type="EMBL" id="JGVR01000010">
    <property type="protein sequence ID" value="KEZ19240.1"/>
    <property type="molecule type" value="Genomic_DNA"/>
</dbReference>
<dbReference type="PANTHER" id="PTHR30536">
    <property type="entry name" value="ALTRONATE/GALACTARATE DEHYDRATASE"/>
    <property type="match status" value="1"/>
</dbReference>
<dbReference type="Gene3D" id="2.30.130.110">
    <property type="match status" value="1"/>
</dbReference>
<evidence type="ECO:0000259" key="3">
    <source>
        <dbReference type="SMART" id="SM00858"/>
    </source>
</evidence>
<proteinExistence type="inferred from homology"/>
<dbReference type="GO" id="GO:0016787">
    <property type="term" value="F:hydrolase activity"/>
    <property type="evidence" value="ECO:0007669"/>
    <property type="project" value="UniProtKB-KW"/>
</dbReference>
<dbReference type="InterPro" id="IPR013974">
    <property type="entry name" value="SAF"/>
</dbReference>
<dbReference type="GO" id="GO:0016829">
    <property type="term" value="F:lyase activity"/>
    <property type="evidence" value="ECO:0007669"/>
    <property type="project" value="UniProtKB-KW"/>
</dbReference>
<protein>
    <submittedName>
        <fullName evidence="4">Altronate hydrolase</fullName>
    </submittedName>
</protein>
<gene>
    <name evidence="4" type="ORF">CP98_02151</name>
</gene>
<dbReference type="Proteomes" id="UP000028534">
    <property type="component" value="Unassembled WGS sequence"/>
</dbReference>
<dbReference type="CDD" id="cd11613">
    <property type="entry name" value="SAF_AH_GD"/>
    <property type="match status" value="1"/>
</dbReference>
<keyword evidence="4" id="KW-0378">Hydrolase</keyword>
<dbReference type="SMART" id="SM00858">
    <property type="entry name" value="SAF"/>
    <property type="match status" value="1"/>
</dbReference>
<evidence type="ECO:0000256" key="2">
    <source>
        <dbReference type="ARBA" id="ARBA00023239"/>
    </source>
</evidence>
<evidence type="ECO:0000313" key="4">
    <source>
        <dbReference type="EMBL" id="KEZ19240.1"/>
    </source>
</evidence>
<accession>A0A084EMP8</accession>
<dbReference type="InterPro" id="IPR048332">
    <property type="entry name" value="GD_AH_C"/>
</dbReference>